<reference evidence="1 2" key="1">
    <citation type="journal article" date="2011" name="Int. J. Syst. Evol. Microbiol.">
        <title>Relationship of Bacillus amyloliquefaciens clades associated with strains DSM 7T and FZB42T: a proposal for Bacillus amyloliquefaciens subsp. amyloliquefaciens subsp. nov. and Bacillus amyloliquefaciens subsp. plantarum subsp. nov. based on complete genome sequence comparisons.</title>
        <authorList>
            <person name="Borriss R."/>
            <person name="Chen X.H."/>
            <person name="Rueckert C."/>
            <person name="Blom J."/>
            <person name="Becker A."/>
            <person name="Baumgarth B."/>
            <person name="Fan B."/>
            <person name="Pukall R."/>
            <person name="Schumann P."/>
            <person name="Sproer C."/>
            <person name="Junge H."/>
            <person name="Vater J."/>
            <person name="Puhler A."/>
            <person name="Klenk H.P."/>
        </authorList>
    </citation>
    <scope>NUCLEOTIDE SEQUENCE [LARGE SCALE GENOMIC DNA]</scope>
    <source>
        <strain evidence="2">DSM 7</strain>
    </source>
</reference>
<gene>
    <name evidence="1" type="ordered locus">BAMF_0852</name>
</gene>
<evidence type="ECO:0000313" key="2">
    <source>
        <dbReference type="Proteomes" id="UP000006562"/>
    </source>
</evidence>
<dbReference type="AlphaFoldDB" id="A0A9P1NGL6"/>
<keyword evidence="2" id="KW-1185">Reference proteome</keyword>
<dbReference type="Proteomes" id="UP000006562">
    <property type="component" value="Chromosome"/>
</dbReference>
<dbReference type="EMBL" id="FN597644">
    <property type="protein sequence ID" value="CBI41978.1"/>
    <property type="molecule type" value="Genomic_DNA"/>
</dbReference>
<sequence>MSLLTEAYDLLTAQDNPLMINEDYVFMHTVPVILPDGTGLKDAKNAIVKISHILNKRAGYASNFSREIQTSVQIQIWYEYDDSLAEQYDDLLNDYFESNGFYSFESYISVDPDIEKLYLTAKFKKTSVN</sequence>
<proteinExistence type="predicted"/>
<protein>
    <submittedName>
        <fullName evidence="1">Uncharacterized protein</fullName>
    </submittedName>
</protein>
<reference evidence="2" key="2">
    <citation type="journal article" date="2011" name="J. Biotechnol.">
        <title>Genome sequence of B. amyloliquefaciens type strain DSM7(T) reveals differences to plant-associated B. amyloliquefaciens FZB42.</title>
        <authorList>
            <person name="Ruckert C."/>
            <person name="Blom J."/>
            <person name="Chen X."/>
            <person name="Reva O."/>
            <person name="Borriss R."/>
        </authorList>
    </citation>
    <scope>NUCLEOTIDE SEQUENCE [LARGE SCALE GENOMIC DNA]</scope>
    <source>
        <strain evidence="2">DSM 7</strain>
    </source>
</reference>
<dbReference type="KEGG" id="bao:BAMF_0852"/>
<organism evidence="1 2">
    <name type="scientific">Bacillus amyloliquefaciens (strain ATCC 23350 / DSM 7 / BCRC 11601 / CCUG 28519 / NBRC 15535 / NRRL B-14393 / F)</name>
    <dbReference type="NCBI Taxonomy" id="692420"/>
    <lineage>
        <taxon>Bacteria</taxon>
        <taxon>Bacillati</taxon>
        <taxon>Bacillota</taxon>
        <taxon>Bacilli</taxon>
        <taxon>Bacillales</taxon>
        <taxon>Bacillaceae</taxon>
        <taxon>Bacillus</taxon>
        <taxon>Bacillus amyloliquefaciens group</taxon>
    </lineage>
</organism>
<evidence type="ECO:0000313" key="1">
    <source>
        <dbReference type="EMBL" id="CBI41978.1"/>
    </source>
</evidence>
<name>A0A9P1NGL6_BACAS</name>
<dbReference type="RefSeq" id="WP_013351475.1">
    <property type="nucleotide sequence ID" value="NC_014551.1"/>
</dbReference>
<accession>A0A9P1NGL6</accession>